<dbReference type="Pfam" id="PF03914">
    <property type="entry name" value="CBF"/>
    <property type="match status" value="1"/>
</dbReference>
<keyword evidence="5" id="KW-0690">Ribosome biogenesis</keyword>
<dbReference type="Pfam" id="PF07540">
    <property type="entry name" value="NOC3p"/>
    <property type="match status" value="1"/>
</dbReference>
<name>A0A427XH48_9TREE</name>
<evidence type="ECO:0000256" key="3">
    <source>
        <dbReference type="ARBA" id="ARBA00023054"/>
    </source>
</evidence>
<dbReference type="OrthoDB" id="10263597at2759"/>
<dbReference type="InterPro" id="IPR011501">
    <property type="entry name" value="Noc3_N"/>
</dbReference>
<evidence type="ECO:0000259" key="7">
    <source>
        <dbReference type="Pfam" id="PF03914"/>
    </source>
</evidence>
<protein>
    <recommendedName>
        <fullName evidence="5">Nucleolar complex-associated protein 3</fullName>
    </recommendedName>
</protein>
<dbReference type="RefSeq" id="XP_028473367.1">
    <property type="nucleotide sequence ID" value="XM_028618411.1"/>
</dbReference>
<reference evidence="9 10" key="1">
    <citation type="submission" date="2018-11" db="EMBL/GenBank/DDBJ databases">
        <title>Genome sequence of Apiotrichum porosum DSM 27194.</title>
        <authorList>
            <person name="Aliyu H."/>
            <person name="Gorte O."/>
            <person name="Ochsenreither K."/>
        </authorList>
    </citation>
    <scope>NUCLEOTIDE SEQUENCE [LARGE SCALE GENOMIC DNA]</scope>
    <source>
        <strain evidence="9 10">DSM 27194</strain>
    </source>
</reference>
<dbReference type="STRING" id="105984.A0A427XH48"/>
<sequence>MGKPSQKALGKRKAPSAPSGSAPKKTKGGGKPKSGKGGDDKPAAPEREVGPTGKPKRPADQPKKIKLRDKKVLPVPRTDFDDLSDDELMDMDLGEDEDLVGATGFLKSLDSRSLSRTVKESKRIHDLEKTREQMPTKSKKKEPVVEVSDLSDYDFDSEVDFSDEDLSKAGSDDDDDDDDDLSGSDLGGSDFGSISDTDDEDQDERNALYDDLSDDDDDSEDDAPKQRKKKAAEEEAEYETTGRARWTAAEKAEEDDTVEVGRLPIKLPTGEVQLVEGSTRVQLPASKKPKKPVVESDSEEESEAESEASDTGAEAVAMASQPGRFGRMGIAEIVAAKGWKNARRLEAAKEQLAGIGAEILAGGELVDISPVLTRLSTYALPTVPNPEADTEGAAANLPVPNSIRAMALLSQLAVFKDLAPGYRIRQLTAAEEAEKVRDEVRRMREGEKMLVRNYKAYLKSLETHVKHKTPLMSVALKCMCELLSSIPHFNFSENIMGVLVGRIGRKGWDGDSEVILNTFVAVFRQDVSATYSQALVRLIARMIKERKFQVNSNVLSCLLHLRLRTELGQMRDGKNKRGRGGRDGGSKDEKKFKSDVRKQWQTKNARKKEKEMKEIQKEMDEASAEVDIEEREVVQTETLKNLFVLYFSILKWDGRSPLLAPALEGISHFAHMINIDFFRDLLVVLRRIIADRTQEDAEDGENDGGASVRIRMLGIVTAFDLLSGQGEALNIDLGDFVTELFGLLRPLAVDTGVEDLPNLTAATAAAAARQYRAGTKRASADRPPAHTLSTAALLFRCLESVFFPRMFAGAASAPPLRAAAFAKRLCECALTFPPHTSRECLAFVRRLASRETKLANLLDTEERMFDGVYRPDMDDPQLTNPYTTSLYELDPLAERHWDNKVRAEAKRLRDANFTNAAMS</sequence>
<feature type="domain" description="CCAAT-binding factor" evidence="7">
    <location>
        <begin position="713"/>
        <end position="903"/>
    </location>
</feature>
<comment type="caution">
    <text evidence="9">The sequence shown here is derived from an EMBL/GenBank/DDBJ whole genome shotgun (WGS) entry which is preliminary data.</text>
</comment>
<dbReference type="PANTHER" id="PTHR14428:SF5">
    <property type="entry name" value="NUCLEOLAR COMPLEX PROTEIN 3 HOMOLOG"/>
    <property type="match status" value="1"/>
</dbReference>
<evidence type="ECO:0000256" key="1">
    <source>
        <dbReference type="ARBA" id="ARBA00004604"/>
    </source>
</evidence>
<proteinExistence type="inferred from homology"/>
<feature type="region of interest" description="Disordered" evidence="6">
    <location>
        <begin position="570"/>
        <end position="612"/>
    </location>
</feature>
<evidence type="ECO:0000313" key="9">
    <source>
        <dbReference type="EMBL" id="RSH78220.1"/>
    </source>
</evidence>
<feature type="region of interest" description="Disordered" evidence="6">
    <location>
        <begin position="111"/>
        <end position="264"/>
    </location>
</feature>
<evidence type="ECO:0000256" key="4">
    <source>
        <dbReference type="ARBA" id="ARBA00023242"/>
    </source>
</evidence>
<keyword evidence="4" id="KW-0539">Nucleus</keyword>
<dbReference type="GO" id="GO:0005730">
    <property type="term" value="C:nucleolus"/>
    <property type="evidence" value="ECO:0007669"/>
    <property type="project" value="UniProtKB-SubCell"/>
</dbReference>
<feature type="compositionally biased region" description="Basic and acidic residues" evidence="6">
    <location>
        <begin position="117"/>
        <end position="134"/>
    </location>
</feature>
<feature type="compositionally biased region" description="Acidic residues" evidence="6">
    <location>
        <begin position="211"/>
        <end position="221"/>
    </location>
</feature>
<comment type="similarity">
    <text evidence="2 5">Belongs to the CBF/MAK21 family.</text>
</comment>
<feature type="compositionally biased region" description="Acidic residues" evidence="6">
    <location>
        <begin position="172"/>
        <end position="182"/>
    </location>
</feature>
<feature type="region of interest" description="Disordered" evidence="6">
    <location>
        <begin position="1"/>
        <end position="86"/>
    </location>
</feature>
<comment type="subcellular location">
    <subcellularLocation>
        <location evidence="1 5">Nucleus</location>
        <location evidence="1 5">Nucleolus</location>
    </subcellularLocation>
</comment>
<dbReference type="AlphaFoldDB" id="A0A427XH48"/>
<dbReference type="GO" id="GO:0042254">
    <property type="term" value="P:ribosome biogenesis"/>
    <property type="evidence" value="ECO:0007669"/>
    <property type="project" value="UniProtKB-KW"/>
</dbReference>
<dbReference type="InterPro" id="IPR005612">
    <property type="entry name" value="CCAAT-binding_factor"/>
</dbReference>
<gene>
    <name evidence="9" type="ORF">EHS24_002681</name>
</gene>
<feature type="compositionally biased region" description="Acidic residues" evidence="6">
    <location>
        <begin position="149"/>
        <end position="164"/>
    </location>
</feature>
<keyword evidence="3" id="KW-0175">Coiled coil</keyword>
<feature type="compositionally biased region" description="Basic residues" evidence="6">
    <location>
        <begin position="24"/>
        <end position="34"/>
    </location>
</feature>
<feature type="compositionally biased region" description="Acidic residues" evidence="6">
    <location>
        <begin position="296"/>
        <end position="308"/>
    </location>
</feature>
<evidence type="ECO:0000256" key="6">
    <source>
        <dbReference type="SAM" id="MobiDB-lite"/>
    </source>
</evidence>
<dbReference type="GO" id="GO:0003682">
    <property type="term" value="F:chromatin binding"/>
    <property type="evidence" value="ECO:0007669"/>
    <property type="project" value="TreeGrafter"/>
</dbReference>
<feature type="region of interest" description="Disordered" evidence="6">
    <location>
        <begin position="277"/>
        <end position="314"/>
    </location>
</feature>
<evidence type="ECO:0000259" key="8">
    <source>
        <dbReference type="Pfam" id="PF07540"/>
    </source>
</evidence>
<keyword evidence="10" id="KW-1185">Reference proteome</keyword>
<dbReference type="GO" id="GO:0006270">
    <property type="term" value="P:DNA replication initiation"/>
    <property type="evidence" value="ECO:0007669"/>
    <property type="project" value="TreeGrafter"/>
</dbReference>
<dbReference type="Proteomes" id="UP000279236">
    <property type="component" value="Unassembled WGS sequence"/>
</dbReference>
<organism evidence="9 10">
    <name type="scientific">Apiotrichum porosum</name>
    <dbReference type="NCBI Taxonomy" id="105984"/>
    <lineage>
        <taxon>Eukaryota</taxon>
        <taxon>Fungi</taxon>
        <taxon>Dikarya</taxon>
        <taxon>Basidiomycota</taxon>
        <taxon>Agaricomycotina</taxon>
        <taxon>Tremellomycetes</taxon>
        <taxon>Trichosporonales</taxon>
        <taxon>Trichosporonaceae</taxon>
        <taxon>Apiotrichum</taxon>
    </lineage>
</organism>
<evidence type="ECO:0000313" key="10">
    <source>
        <dbReference type="Proteomes" id="UP000279236"/>
    </source>
</evidence>
<evidence type="ECO:0000256" key="2">
    <source>
        <dbReference type="ARBA" id="ARBA00007797"/>
    </source>
</evidence>
<dbReference type="InterPro" id="IPR016903">
    <property type="entry name" value="Nucleolar_cplx-assoc_3"/>
</dbReference>
<evidence type="ECO:0000256" key="5">
    <source>
        <dbReference type="PIRNR" id="PIRNR028977"/>
    </source>
</evidence>
<dbReference type="PANTHER" id="PTHR14428">
    <property type="entry name" value="NUCLEOLAR COMPLEX PROTEIN 3"/>
    <property type="match status" value="1"/>
</dbReference>
<comment type="function">
    <text evidence="5">Required for synthesis of 60S ribosomal subunits and the transport of pre-ribosomes from the nucleoplasm to the cytoplasm.</text>
</comment>
<dbReference type="GeneID" id="39587224"/>
<dbReference type="EMBL" id="RSCE01000013">
    <property type="protein sequence ID" value="RSH78220.1"/>
    <property type="molecule type" value="Genomic_DNA"/>
</dbReference>
<accession>A0A427XH48</accession>
<feature type="domain" description="Nucleolar complex-associated protein 3 N-terminal" evidence="8">
    <location>
        <begin position="383"/>
        <end position="457"/>
    </location>
</feature>
<feature type="compositionally biased region" description="Basic and acidic residues" evidence="6">
    <location>
        <begin position="36"/>
        <end position="49"/>
    </location>
</feature>
<feature type="compositionally biased region" description="Basic and acidic residues" evidence="6">
    <location>
        <begin position="570"/>
        <end position="598"/>
    </location>
</feature>
<dbReference type="PIRSF" id="PIRSF028977">
    <property type="entry name" value="Nucleolar_complex_p3"/>
    <property type="match status" value="1"/>
</dbReference>